<keyword evidence="1" id="KW-0175">Coiled coil</keyword>
<feature type="compositionally biased region" description="Gly residues" evidence="2">
    <location>
        <begin position="1"/>
        <end position="11"/>
    </location>
</feature>
<reference evidence="3" key="1">
    <citation type="journal article" date="2020" name="Stud. Mycol.">
        <title>101 Dothideomycetes genomes: a test case for predicting lifestyles and emergence of pathogens.</title>
        <authorList>
            <person name="Haridas S."/>
            <person name="Albert R."/>
            <person name="Binder M."/>
            <person name="Bloem J."/>
            <person name="Labutti K."/>
            <person name="Salamov A."/>
            <person name="Andreopoulos B."/>
            <person name="Baker S."/>
            <person name="Barry K."/>
            <person name="Bills G."/>
            <person name="Bluhm B."/>
            <person name="Cannon C."/>
            <person name="Castanera R."/>
            <person name="Culley D."/>
            <person name="Daum C."/>
            <person name="Ezra D."/>
            <person name="Gonzalez J."/>
            <person name="Henrissat B."/>
            <person name="Kuo A."/>
            <person name="Liang C."/>
            <person name="Lipzen A."/>
            <person name="Lutzoni F."/>
            <person name="Magnuson J."/>
            <person name="Mondo S."/>
            <person name="Nolan M."/>
            <person name="Ohm R."/>
            <person name="Pangilinan J."/>
            <person name="Park H.-J."/>
            <person name="Ramirez L."/>
            <person name="Alfaro M."/>
            <person name="Sun H."/>
            <person name="Tritt A."/>
            <person name="Yoshinaga Y."/>
            <person name="Zwiers L.-H."/>
            <person name="Turgeon B."/>
            <person name="Goodwin S."/>
            <person name="Spatafora J."/>
            <person name="Crous P."/>
            <person name="Grigoriev I."/>
        </authorList>
    </citation>
    <scope>NUCLEOTIDE SEQUENCE</scope>
    <source>
        <strain evidence="3">ATCC 16933</strain>
    </source>
</reference>
<dbReference type="AlphaFoldDB" id="A0A6A6NYN8"/>
<gene>
    <name evidence="3" type="ORF">BDY21DRAFT_345813</name>
</gene>
<feature type="coiled-coil region" evidence="1">
    <location>
        <begin position="96"/>
        <end position="130"/>
    </location>
</feature>
<sequence length="213" mass="23061">MTGHGRGGNRPPGGDRSRRGGQPAQGRSHGGHQAPPNPRGGGPSQPPRGTGTGGGNRPQHPNPPPVAPLGDQTNTPAGPSAPPAGQRSDIQRAAQIQAEKTMLDMYARENAQLRAQNTMLRSLAQDLRLQLEDTSIQFRMDMQSVKDAREQAADILKDVHETNPDSYWSKQLLKVLGGFDLSARILTREEIWAFMKVSIGWCFAGVRTNETLC</sequence>
<evidence type="ECO:0000313" key="4">
    <source>
        <dbReference type="Proteomes" id="UP000799766"/>
    </source>
</evidence>
<feature type="region of interest" description="Disordered" evidence="2">
    <location>
        <begin position="1"/>
        <end position="90"/>
    </location>
</feature>
<organism evidence="3 4">
    <name type="scientific">Lineolata rhizophorae</name>
    <dbReference type="NCBI Taxonomy" id="578093"/>
    <lineage>
        <taxon>Eukaryota</taxon>
        <taxon>Fungi</taxon>
        <taxon>Dikarya</taxon>
        <taxon>Ascomycota</taxon>
        <taxon>Pezizomycotina</taxon>
        <taxon>Dothideomycetes</taxon>
        <taxon>Dothideomycetes incertae sedis</taxon>
        <taxon>Lineolatales</taxon>
        <taxon>Lineolataceae</taxon>
        <taxon>Lineolata</taxon>
    </lineage>
</organism>
<name>A0A6A6NYN8_9PEZI</name>
<protein>
    <submittedName>
        <fullName evidence="3">Uncharacterized protein</fullName>
    </submittedName>
</protein>
<proteinExistence type="predicted"/>
<evidence type="ECO:0000256" key="1">
    <source>
        <dbReference type="SAM" id="Coils"/>
    </source>
</evidence>
<keyword evidence="4" id="KW-1185">Reference proteome</keyword>
<accession>A0A6A6NYN8</accession>
<dbReference type="EMBL" id="MU001682">
    <property type="protein sequence ID" value="KAF2456688.1"/>
    <property type="molecule type" value="Genomic_DNA"/>
</dbReference>
<evidence type="ECO:0000313" key="3">
    <source>
        <dbReference type="EMBL" id="KAF2456688.1"/>
    </source>
</evidence>
<evidence type="ECO:0000256" key="2">
    <source>
        <dbReference type="SAM" id="MobiDB-lite"/>
    </source>
</evidence>
<dbReference type="Proteomes" id="UP000799766">
    <property type="component" value="Unassembled WGS sequence"/>
</dbReference>